<dbReference type="Gene3D" id="3.10.129.10">
    <property type="entry name" value="Hotdog Thioesterase"/>
    <property type="match status" value="1"/>
</dbReference>
<dbReference type="SUPFAM" id="SSF54637">
    <property type="entry name" value="Thioesterase/thiol ester dehydrase-isomerase"/>
    <property type="match status" value="1"/>
</dbReference>
<dbReference type="CDD" id="cd03451">
    <property type="entry name" value="FkbR2"/>
    <property type="match status" value="1"/>
</dbReference>
<feature type="domain" description="MaoC-like" evidence="1">
    <location>
        <begin position="11"/>
        <end position="102"/>
    </location>
</feature>
<dbReference type="Proteomes" id="UP000567293">
    <property type="component" value="Unassembled WGS sequence"/>
</dbReference>
<accession>A0A7V8SYK8</accession>
<sequence length="103" mass="11555">MSYGRYFGELRPGEAFRHWPGRTINEYDDTLLSLLSMNQHPVHLDQHYAQNTQHGRRLVAGPTVISIVIGMTQGDIGGRAIETLSYSDIRHTGPVFHGDTLHA</sequence>
<name>A0A7V8SYK8_9BACT</name>
<dbReference type="AlphaFoldDB" id="A0A7V8SYK8"/>
<evidence type="ECO:0000313" key="3">
    <source>
        <dbReference type="Proteomes" id="UP000567293"/>
    </source>
</evidence>
<feature type="non-terminal residue" evidence="2">
    <location>
        <position position="103"/>
    </location>
</feature>
<dbReference type="InterPro" id="IPR029069">
    <property type="entry name" value="HotDog_dom_sf"/>
</dbReference>
<proteinExistence type="predicted"/>
<reference evidence="2" key="1">
    <citation type="submission" date="2020-06" db="EMBL/GenBank/DDBJ databases">
        <title>Legume-microbial interactions unlock mineral nutrients during tropical forest succession.</title>
        <authorList>
            <person name="Epihov D.Z."/>
        </authorList>
    </citation>
    <scope>NUCLEOTIDE SEQUENCE [LARGE SCALE GENOMIC DNA]</scope>
    <source>
        <strain evidence="2">Pan2503</strain>
    </source>
</reference>
<evidence type="ECO:0000259" key="1">
    <source>
        <dbReference type="Pfam" id="PF01575"/>
    </source>
</evidence>
<comment type="caution">
    <text evidence="2">The sequence shown here is derived from an EMBL/GenBank/DDBJ whole genome shotgun (WGS) entry which is preliminary data.</text>
</comment>
<evidence type="ECO:0000313" key="2">
    <source>
        <dbReference type="EMBL" id="MBA0087193.1"/>
    </source>
</evidence>
<keyword evidence="3" id="KW-1185">Reference proteome</keyword>
<dbReference type="PANTHER" id="PTHR43664">
    <property type="entry name" value="MONOAMINE OXIDASE-RELATED"/>
    <property type="match status" value="1"/>
</dbReference>
<protein>
    <submittedName>
        <fullName evidence="2">MaoC family dehydratase</fullName>
    </submittedName>
</protein>
<dbReference type="PANTHER" id="PTHR43664:SF1">
    <property type="entry name" value="BETA-METHYLMALYL-COA DEHYDRATASE"/>
    <property type="match status" value="1"/>
</dbReference>
<gene>
    <name evidence="2" type="ORF">HRJ53_19590</name>
</gene>
<dbReference type="InterPro" id="IPR052342">
    <property type="entry name" value="MCH/BMMD"/>
</dbReference>
<dbReference type="Pfam" id="PF01575">
    <property type="entry name" value="MaoC_dehydratas"/>
    <property type="match status" value="1"/>
</dbReference>
<dbReference type="EMBL" id="JACDQQ010001875">
    <property type="protein sequence ID" value="MBA0087193.1"/>
    <property type="molecule type" value="Genomic_DNA"/>
</dbReference>
<dbReference type="InterPro" id="IPR002539">
    <property type="entry name" value="MaoC-like_dom"/>
</dbReference>
<organism evidence="2 3">
    <name type="scientific">Candidatus Acidiferrum panamense</name>
    <dbReference type="NCBI Taxonomy" id="2741543"/>
    <lineage>
        <taxon>Bacteria</taxon>
        <taxon>Pseudomonadati</taxon>
        <taxon>Acidobacteriota</taxon>
        <taxon>Terriglobia</taxon>
        <taxon>Candidatus Acidiferrales</taxon>
        <taxon>Candidatus Acidiferrum</taxon>
    </lineage>
</organism>